<dbReference type="InterPro" id="IPR023214">
    <property type="entry name" value="HAD_sf"/>
</dbReference>
<proteinExistence type="predicted"/>
<dbReference type="Gene3D" id="3.40.50.1000">
    <property type="entry name" value="HAD superfamily/HAD-like"/>
    <property type="match status" value="1"/>
</dbReference>
<dbReference type="PROSITE" id="PS51257">
    <property type="entry name" value="PROKAR_LIPOPROTEIN"/>
    <property type="match status" value="1"/>
</dbReference>
<protein>
    <submittedName>
        <fullName evidence="2">HAD phosphatase, family IIIB domain protein</fullName>
    </submittedName>
</protein>
<dbReference type="EMBL" id="AEUX02000007">
    <property type="protein sequence ID" value="EHI69099.1"/>
    <property type="molecule type" value="Genomic_DNA"/>
</dbReference>
<evidence type="ECO:0000313" key="2">
    <source>
        <dbReference type="EMBL" id="EHI69099.1"/>
    </source>
</evidence>
<dbReference type="eggNOG" id="COG2503">
    <property type="taxonomic scope" value="Bacteria"/>
</dbReference>
<keyword evidence="1" id="KW-0732">Signal</keyword>
<keyword evidence="3" id="KW-1185">Reference proteome</keyword>
<sequence length="141" mass="15778">MKSQKLLSLVSLSVSLVLVTGCSVKDNKKAVAPKEPKKEQVLRLSNDQLRSKENTMSVLWYQQSEEAKALYLQGYQVAKDRLDSLLAKPSEKPYSIVLDIDETVLDNSPYQAKNIKEGTGFFSRVMGFMGSRKISKTSSRS</sequence>
<evidence type="ECO:0000256" key="1">
    <source>
        <dbReference type="ARBA" id="ARBA00022729"/>
    </source>
</evidence>
<organism evidence="2 3">
    <name type="scientific">Streptococcus ictaluri 707-05</name>
    <dbReference type="NCBI Taxonomy" id="764299"/>
    <lineage>
        <taxon>Bacteria</taxon>
        <taxon>Bacillati</taxon>
        <taxon>Bacillota</taxon>
        <taxon>Bacilli</taxon>
        <taxon>Lactobacillales</taxon>
        <taxon>Streptococcaceae</taxon>
        <taxon>Streptococcus</taxon>
    </lineage>
</organism>
<dbReference type="SUPFAM" id="SSF56784">
    <property type="entry name" value="HAD-like"/>
    <property type="match status" value="1"/>
</dbReference>
<dbReference type="Proteomes" id="UP000003330">
    <property type="component" value="Unassembled WGS sequence"/>
</dbReference>
<dbReference type="InterPro" id="IPR036412">
    <property type="entry name" value="HAD-like_sf"/>
</dbReference>
<evidence type="ECO:0000313" key="3">
    <source>
        <dbReference type="Proteomes" id="UP000003330"/>
    </source>
</evidence>
<dbReference type="STRING" id="764299.STRIC_1870"/>
<dbReference type="Pfam" id="PF03767">
    <property type="entry name" value="Acid_phosphat_B"/>
    <property type="match status" value="1"/>
</dbReference>
<reference evidence="2 3" key="1">
    <citation type="journal article" date="2014" name="Int. J. Syst. Evol. Microbiol.">
        <title>Phylogenomics and the dynamic genome evolution of the genus Streptococcus.</title>
        <authorList>
            <consortium name="The Broad Institute Genome Sequencing Platform"/>
            <person name="Richards V.P."/>
            <person name="Palmer S.R."/>
            <person name="Pavinski Bitar P.D."/>
            <person name="Qin X."/>
            <person name="Weinstock G.M."/>
            <person name="Highlander S.K."/>
            <person name="Town C.D."/>
            <person name="Burne R.A."/>
            <person name="Stanhope M.J."/>
        </authorList>
    </citation>
    <scope>NUCLEOTIDE SEQUENCE [LARGE SCALE GENOMIC DNA]</scope>
    <source>
        <strain evidence="2 3">707-05</strain>
    </source>
</reference>
<accession>G5K4Y3</accession>
<dbReference type="InterPro" id="IPR005519">
    <property type="entry name" value="Acid_phosphat_B-like"/>
</dbReference>
<comment type="caution">
    <text evidence="2">The sequence shown here is derived from an EMBL/GenBank/DDBJ whole genome shotgun (WGS) entry which is preliminary data.</text>
</comment>
<gene>
    <name evidence="2" type="ORF">STRIC_1870</name>
</gene>
<name>G5K4Y3_9STRE</name>
<dbReference type="AlphaFoldDB" id="G5K4Y3"/>